<evidence type="ECO:0000256" key="5">
    <source>
        <dbReference type="ARBA" id="ARBA00022729"/>
    </source>
</evidence>
<keyword evidence="11" id="KW-0961">Cell wall biogenesis/degradation</keyword>
<dbReference type="GO" id="GO:0071555">
    <property type="term" value="P:cell wall organization"/>
    <property type="evidence" value="ECO:0007669"/>
    <property type="project" value="UniProtKB-KW"/>
</dbReference>
<sequence>MLYLSSNNPHIMRTLQLFGLFVLCSIAHALNLTASCTIDRFDHVDTVVSQCKSITVESFAVPAGQTLKLHLQYGTTLTFNGNIAFGYSEWDGPLIWIKGDGITIQGTESHLLNGRGELWWDGHGDHSNKKKPQFMLIQATGNSLFKDIKVKNCPHTCIGISDSHDITLQHWTIDCQDGDTKGGANTDGFDIAKSYKVTIKDTTVRNQDDCICVNQGQHLTIQNMHCIGGHGLSLASGLWDTYELNTIYNVTFKDSIVENSRNGIHIKTIPVNNKKGEITSITYDNIKLIGISYYAINVQEDYTNDGPTGNPLGNIPVKDLKIHNVYGTMTGSNSVKVYILCGSGGCSNWNWSDINVSGAAKSNACNFTPNGFNC</sequence>
<keyword evidence="9" id="KW-0325">Glycoprotein</keyword>
<dbReference type="InterPro" id="IPR050434">
    <property type="entry name" value="Glycosyl_hydrlase_28"/>
</dbReference>
<keyword evidence="4" id="KW-0964">Secreted</keyword>
<evidence type="ECO:0000256" key="1">
    <source>
        <dbReference type="ARBA" id="ARBA00004613"/>
    </source>
</evidence>
<keyword evidence="5 14" id="KW-0732">Signal</keyword>
<feature type="signal peptide" evidence="14">
    <location>
        <begin position="1"/>
        <end position="29"/>
    </location>
</feature>
<keyword evidence="10 13" id="KW-0326">Glycosidase</keyword>
<dbReference type="EMBL" id="OU898276">
    <property type="protein sequence ID" value="CAG9827218.1"/>
    <property type="molecule type" value="Genomic_DNA"/>
</dbReference>
<keyword evidence="8" id="KW-1015">Disulfide bond</keyword>
<evidence type="ECO:0000256" key="4">
    <source>
        <dbReference type="ARBA" id="ARBA00022525"/>
    </source>
</evidence>
<evidence type="ECO:0000256" key="2">
    <source>
        <dbReference type="ARBA" id="ARBA00008834"/>
    </source>
</evidence>
<dbReference type="InterPro" id="IPR011050">
    <property type="entry name" value="Pectin_lyase_fold/virulence"/>
</dbReference>
<evidence type="ECO:0000256" key="10">
    <source>
        <dbReference type="ARBA" id="ARBA00023295"/>
    </source>
</evidence>
<evidence type="ECO:0000256" key="12">
    <source>
        <dbReference type="ARBA" id="ARBA00034074"/>
    </source>
</evidence>
<reference evidence="15" key="1">
    <citation type="submission" date="2022-01" db="EMBL/GenBank/DDBJ databases">
        <authorList>
            <person name="King R."/>
        </authorList>
    </citation>
    <scope>NUCLEOTIDE SEQUENCE</scope>
</reference>
<evidence type="ECO:0000256" key="11">
    <source>
        <dbReference type="ARBA" id="ARBA00023316"/>
    </source>
</evidence>
<evidence type="ECO:0000256" key="14">
    <source>
        <dbReference type="SAM" id="SignalP"/>
    </source>
</evidence>
<dbReference type="PANTHER" id="PTHR31884:SF9">
    <property type="entry name" value="ENDOPOLYGALACTURONASE D-RELATED"/>
    <property type="match status" value="1"/>
</dbReference>
<evidence type="ECO:0000313" key="16">
    <source>
        <dbReference type="Proteomes" id="UP001153709"/>
    </source>
</evidence>
<comment type="catalytic activity">
    <reaction evidence="12">
        <text>(1,4-alpha-D-galacturonosyl)n+m + H2O = (1,4-alpha-D-galacturonosyl)n + (1,4-alpha-D-galacturonosyl)m.</text>
        <dbReference type="EC" id="3.2.1.15"/>
    </reaction>
</comment>
<evidence type="ECO:0000256" key="8">
    <source>
        <dbReference type="ARBA" id="ARBA00023157"/>
    </source>
</evidence>
<evidence type="ECO:0000256" key="3">
    <source>
        <dbReference type="ARBA" id="ARBA00012736"/>
    </source>
</evidence>
<name>A0A9N9SSS6_DIABA</name>
<gene>
    <name evidence="15" type="ORF">DIABBA_LOCUS1240</name>
</gene>
<dbReference type="SUPFAM" id="SSF51126">
    <property type="entry name" value="Pectin lyase-like"/>
    <property type="match status" value="1"/>
</dbReference>
<keyword evidence="7 13" id="KW-0378">Hydrolase</keyword>
<proteinExistence type="inferred from homology"/>
<protein>
    <recommendedName>
        <fullName evidence="3">endo-polygalacturonase</fullName>
        <ecNumber evidence="3">3.2.1.15</ecNumber>
    </recommendedName>
</protein>
<dbReference type="SMART" id="SM00710">
    <property type="entry name" value="PbH1"/>
    <property type="match status" value="6"/>
</dbReference>
<dbReference type="PANTHER" id="PTHR31884">
    <property type="entry name" value="POLYGALACTURONASE"/>
    <property type="match status" value="1"/>
</dbReference>
<keyword evidence="6" id="KW-0677">Repeat</keyword>
<dbReference type="GO" id="GO:0005576">
    <property type="term" value="C:extracellular region"/>
    <property type="evidence" value="ECO:0007669"/>
    <property type="project" value="UniProtKB-SubCell"/>
</dbReference>
<accession>A0A9N9SSS6</accession>
<dbReference type="InterPro" id="IPR000743">
    <property type="entry name" value="Glyco_hydro_28"/>
</dbReference>
<evidence type="ECO:0000256" key="6">
    <source>
        <dbReference type="ARBA" id="ARBA00022737"/>
    </source>
</evidence>
<dbReference type="Proteomes" id="UP001153709">
    <property type="component" value="Chromosome 1"/>
</dbReference>
<organism evidence="15 16">
    <name type="scientific">Diabrotica balteata</name>
    <name type="common">Banded cucumber beetle</name>
    <dbReference type="NCBI Taxonomy" id="107213"/>
    <lineage>
        <taxon>Eukaryota</taxon>
        <taxon>Metazoa</taxon>
        <taxon>Ecdysozoa</taxon>
        <taxon>Arthropoda</taxon>
        <taxon>Hexapoda</taxon>
        <taxon>Insecta</taxon>
        <taxon>Pterygota</taxon>
        <taxon>Neoptera</taxon>
        <taxon>Endopterygota</taxon>
        <taxon>Coleoptera</taxon>
        <taxon>Polyphaga</taxon>
        <taxon>Cucujiformia</taxon>
        <taxon>Chrysomeloidea</taxon>
        <taxon>Chrysomelidae</taxon>
        <taxon>Galerucinae</taxon>
        <taxon>Diabroticina</taxon>
        <taxon>Diabroticites</taxon>
        <taxon>Diabrotica</taxon>
    </lineage>
</organism>
<dbReference type="Gene3D" id="2.160.20.10">
    <property type="entry name" value="Single-stranded right-handed beta-helix, Pectin lyase-like"/>
    <property type="match status" value="1"/>
</dbReference>
<dbReference type="InterPro" id="IPR006626">
    <property type="entry name" value="PbH1"/>
</dbReference>
<keyword evidence="16" id="KW-1185">Reference proteome</keyword>
<feature type="chain" id="PRO_5040172482" description="endo-polygalacturonase" evidence="14">
    <location>
        <begin position="30"/>
        <end position="374"/>
    </location>
</feature>
<evidence type="ECO:0000256" key="13">
    <source>
        <dbReference type="RuleBase" id="RU361169"/>
    </source>
</evidence>
<comment type="subcellular location">
    <subcellularLocation>
        <location evidence="1">Secreted</location>
    </subcellularLocation>
</comment>
<evidence type="ECO:0000313" key="15">
    <source>
        <dbReference type="EMBL" id="CAG9827218.1"/>
    </source>
</evidence>
<evidence type="ECO:0000256" key="7">
    <source>
        <dbReference type="ARBA" id="ARBA00022801"/>
    </source>
</evidence>
<dbReference type="GO" id="GO:0045490">
    <property type="term" value="P:pectin catabolic process"/>
    <property type="evidence" value="ECO:0007669"/>
    <property type="project" value="TreeGrafter"/>
</dbReference>
<evidence type="ECO:0000256" key="9">
    <source>
        <dbReference type="ARBA" id="ARBA00023180"/>
    </source>
</evidence>
<dbReference type="EC" id="3.2.1.15" evidence="3"/>
<dbReference type="GO" id="GO:0004650">
    <property type="term" value="F:polygalacturonase activity"/>
    <property type="evidence" value="ECO:0007669"/>
    <property type="project" value="UniProtKB-EC"/>
</dbReference>
<dbReference type="OrthoDB" id="6709892at2759"/>
<dbReference type="InterPro" id="IPR012334">
    <property type="entry name" value="Pectin_lyas_fold"/>
</dbReference>
<comment type="similarity">
    <text evidence="2 13">Belongs to the glycosyl hydrolase 28 family.</text>
</comment>
<dbReference type="AlphaFoldDB" id="A0A9N9SSS6"/>
<dbReference type="Pfam" id="PF00295">
    <property type="entry name" value="Glyco_hydro_28"/>
    <property type="match status" value="1"/>
</dbReference>